<feature type="region of interest" description="Disordered" evidence="1">
    <location>
        <begin position="1"/>
        <end position="76"/>
    </location>
</feature>
<sequence>MGAPRVPPPPRRPNRSRRGGGLTGSSTGAGCRTGDGGASLSLPDPAGAGCSGEDGRRGKGSGGEGRRAGDLAVGTVGAAGGRRMRLRPVWTSAGTPLSLSLSPDNAVSKLRRRGGQGKAPPWSTRASAPRSWWASAVEVTEESSAGVVVEASQ</sequence>
<proteinExistence type="predicted"/>
<evidence type="ECO:0000256" key="1">
    <source>
        <dbReference type="SAM" id="MobiDB-lite"/>
    </source>
</evidence>
<protein>
    <submittedName>
        <fullName evidence="2">Uncharacterized protein</fullName>
    </submittedName>
</protein>
<dbReference type="PROSITE" id="PS51257">
    <property type="entry name" value="PROKAR_LIPOPROTEIN"/>
    <property type="match status" value="1"/>
</dbReference>
<evidence type="ECO:0000313" key="2">
    <source>
        <dbReference type="EMBL" id="KAG2650445.1"/>
    </source>
</evidence>
<comment type="caution">
    <text evidence="2">The sequence shown here is derived from an EMBL/GenBank/DDBJ whole genome shotgun (WGS) entry which is preliminary data.</text>
</comment>
<dbReference type="EMBL" id="CM029038">
    <property type="protein sequence ID" value="KAG2650445.1"/>
    <property type="molecule type" value="Genomic_DNA"/>
</dbReference>
<keyword evidence="3" id="KW-1185">Reference proteome</keyword>
<dbReference type="AlphaFoldDB" id="A0A8T0WT03"/>
<evidence type="ECO:0000313" key="3">
    <source>
        <dbReference type="Proteomes" id="UP000823388"/>
    </source>
</evidence>
<reference evidence="2" key="1">
    <citation type="submission" date="2020-05" db="EMBL/GenBank/DDBJ databases">
        <title>WGS assembly of Panicum virgatum.</title>
        <authorList>
            <person name="Lovell J.T."/>
            <person name="Jenkins J."/>
            <person name="Shu S."/>
            <person name="Juenger T.E."/>
            <person name="Schmutz J."/>
        </authorList>
    </citation>
    <scope>NUCLEOTIDE SEQUENCE</scope>
    <source>
        <strain evidence="2">AP13</strain>
    </source>
</reference>
<accession>A0A8T0WT03</accession>
<dbReference type="Proteomes" id="UP000823388">
    <property type="component" value="Chromosome 1N"/>
</dbReference>
<gene>
    <name evidence="2" type="ORF">PVAP13_1NG172133</name>
</gene>
<name>A0A8T0WT03_PANVG</name>
<feature type="region of interest" description="Disordered" evidence="1">
    <location>
        <begin position="108"/>
        <end position="127"/>
    </location>
</feature>
<organism evidence="2 3">
    <name type="scientific">Panicum virgatum</name>
    <name type="common">Blackwell switchgrass</name>
    <dbReference type="NCBI Taxonomy" id="38727"/>
    <lineage>
        <taxon>Eukaryota</taxon>
        <taxon>Viridiplantae</taxon>
        <taxon>Streptophyta</taxon>
        <taxon>Embryophyta</taxon>
        <taxon>Tracheophyta</taxon>
        <taxon>Spermatophyta</taxon>
        <taxon>Magnoliopsida</taxon>
        <taxon>Liliopsida</taxon>
        <taxon>Poales</taxon>
        <taxon>Poaceae</taxon>
        <taxon>PACMAD clade</taxon>
        <taxon>Panicoideae</taxon>
        <taxon>Panicodae</taxon>
        <taxon>Paniceae</taxon>
        <taxon>Panicinae</taxon>
        <taxon>Panicum</taxon>
        <taxon>Panicum sect. Hiantes</taxon>
    </lineage>
</organism>
<feature type="compositionally biased region" description="Pro residues" evidence="1">
    <location>
        <begin position="1"/>
        <end position="11"/>
    </location>
</feature>